<evidence type="ECO:0000256" key="5">
    <source>
        <dbReference type="ARBA" id="ARBA00022737"/>
    </source>
</evidence>
<evidence type="ECO:0000256" key="7">
    <source>
        <dbReference type="ARBA" id="ARBA00047597"/>
    </source>
</evidence>
<dbReference type="PROSITE" id="PS51996">
    <property type="entry name" value="TR_MART"/>
    <property type="match status" value="1"/>
</dbReference>
<feature type="repeat" description="TPR" evidence="8">
    <location>
        <begin position="700"/>
        <end position="733"/>
    </location>
</feature>
<dbReference type="EMBL" id="CAJNOH010001523">
    <property type="protein sequence ID" value="CAF1226500.1"/>
    <property type="molecule type" value="Genomic_DNA"/>
</dbReference>
<proteinExistence type="inferred from homology"/>
<sequence length="1000" mass="117312">MSRTPRRKQDPGKQNDRVDTMGTNVYSAKDNQSMHKSLNGEFILYQLLLNEVLNEKDSLSSDDSSLINYFEPDDTVDEKVMNEFDTSYDPKKAIHWYTRETCIYKILNKALRTQNIDDVNPFESFIKDLNTQLSEQHKLFVKQQKTSFIKVYRGQFISKDEVNRLKSGIGQFISMNSFLSTSTNRKKALEFATSRPPPNDTLTSILLEINVDLNINSKPYADIRHLSAFSEEEEILFMLGCVFRIDNIYYDEQIKLWMANLILCSEDDQDMKNFSSSLDNQLKGQNQLIAIGYNFIDMLKYDDAQKHFEKILKQNLAKNDIELAYCYHGLAKVNEKQGNSNLSIENLNQTLNYLSKSLSSDDHLLISQCYNDLGLAYSNQENYKTAFEFFDKALQTKNNISSTTYSGLSQVHFQMKNYQIALEYLQKSLQSLSTTDVVSITKTYIDMGKVYGTMNKKEEASKMFDKALETQIKELSLDHPDLGYTYAEIGLMYSQIGDQQKALEFIEKAHKLQTETLPNNHPDFAQSYKNFGDLYMKIDDLDKALSYYEKALENQLKTLSSSHPSVIETYRIIGHVYWKKRDFNRASIYFNKVLDSELERGKPGDSSLSSAYKTLGELYFDKYNVHLNENDLNDAVNFYLKCVENELETKLYEDESLINLYEVIGDIYFKLHDFNQSLVYYNRLLGCYLRKKPFNELIIDQIYTLIGEIYLKKSQFDKTILYYQKIETNKPKDIFRFTENIHFEKRHLDQSLNYFQNILNKQLETHSKTDPLLSNTYYILANICFEKQNFDKSLDYFIQLLNNELEKKVVDDPSLENTYKAISTIYFQQNNYDKSLIYLNRLLDCQLKTQTIEHSSITVTYIMIGNIYLEKDYFDTYANNFQRKLDKKISTENLDTNVKSLENDSQFHKRHLDQALLYFQNLLNKKNMNRSICDIYTILAYISLDKQDYFQALNYFEKLLYKQIEDYKSDYPPVAHTYFIVGDIYDKIGILKQPKKNYKQ</sequence>
<organism evidence="11 13">
    <name type="scientific">Rotaria sordida</name>
    <dbReference type="NCBI Taxonomy" id="392033"/>
    <lineage>
        <taxon>Eukaryota</taxon>
        <taxon>Metazoa</taxon>
        <taxon>Spiralia</taxon>
        <taxon>Gnathifera</taxon>
        <taxon>Rotifera</taxon>
        <taxon>Eurotatoria</taxon>
        <taxon>Bdelloidea</taxon>
        <taxon>Philodinida</taxon>
        <taxon>Philodinidae</taxon>
        <taxon>Rotaria</taxon>
    </lineage>
</organism>
<evidence type="ECO:0000256" key="1">
    <source>
        <dbReference type="ARBA" id="ARBA00009558"/>
    </source>
</evidence>
<dbReference type="Proteomes" id="UP000663870">
    <property type="component" value="Unassembled WGS sequence"/>
</dbReference>
<feature type="compositionally biased region" description="Basic and acidic residues" evidence="10">
    <location>
        <begin position="7"/>
        <end position="19"/>
    </location>
</feature>
<dbReference type="PROSITE" id="PS50293">
    <property type="entry name" value="TPR_REGION"/>
    <property type="match status" value="1"/>
</dbReference>
<dbReference type="Gene3D" id="3.90.176.10">
    <property type="entry name" value="Toxin ADP-ribosyltransferase, Chain A, domain 1"/>
    <property type="match status" value="1"/>
</dbReference>
<feature type="repeat" description="TPR" evidence="8">
    <location>
        <begin position="402"/>
        <end position="435"/>
    </location>
</feature>
<comment type="caution">
    <text evidence="11">The sequence shown here is derived from an EMBL/GenBank/DDBJ whole genome shotgun (WGS) entry which is preliminary data.</text>
</comment>
<evidence type="ECO:0000256" key="3">
    <source>
        <dbReference type="ARBA" id="ARBA00022679"/>
    </source>
</evidence>
<feature type="repeat" description="TPR" evidence="8">
    <location>
        <begin position="367"/>
        <end position="400"/>
    </location>
</feature>
<evidence type="ECO:0000313" key="11">
    <source>
        <dbReference type="EMBL" id="CAF1226500.1"/>
    </source>
</evidence>
<protein>
    <recommendedName>
        <fullName evidence="9">NAD(P)(+)--arginine ADP-ribosyltransferase</fullName>
        <ecNumber evidence="9">2.4.2.31</ecNumber>
    </recommendedName>
    <alternativeName>
        <fullName evidence="9">Mono(ADP-ribosyl)transferase</fullName>
    </alternativeName>
</protein>
<name>A0A814YAP9_9BILA</name>
<keyword evidence="14" id="KW-1185">Reference proteome</keyword>
<evidence type="ECO:0000256" key="8">
    <source>
        <dbReference type="PROSITE-ProRule" id="PRU00339"/>
    </source>
</evidence>
<gene>
    <name evidence="12" type="ORF">JXQ802_LOCUS40814</name>
    <name evidence="11" type="ORF">PYM288_LOCUS26156</name>
</gene>
<dbReference type="Pfam" id="PF13424">
    <property type="entry name" value="TPR_12"/>
    <property type="match status" value="3"/>
</dbReference>
<comment type="catalytic activity">
    <reaction evidence="7 9">
        <text>L-arginyl-[protein] + NAD(+) = N(omega)-(ADP-D-ribosyl)-L-arginyl-[protein] + nicotinamide + H(+)</text>
        <dbReference type="Rhea" id="RHEA:19149"/>
        <dbReference type="Rhea" id="RHEA-COMP:10532"/>
        <dbReference type="Rhea" id="RHEA-COMP:15087"/>
        <dbReference type="ChEBI" id="CHEBI:15378"/>
        <dbReference type="ChEBI" id="CHEBI:17154"/>
        <dbReference type="ChEBI" id="CHEBI:29965"/>
        <dbReference type="ChEBI" id="CHEBI:57540"/>
        <dbReference type="ChEBI" id="CHEBI:142554"/>
        <dbReference type="EC" id="2.4.2.31"/>
    </reaction>
</comment>
<dbReference type="AlphaFoldDB" id="A0A814YAP9"/>
<evidence type="ECO:0000256" key="6">
    <source>
        <dbReference type="ARBA" id="ARBA00022803"/>
    </source>
</evidence>
<accession>A0A814YAP9</accession>
<feature type="repeat" description="TPR" evidence="8">
    <location>
        <begin position="567"/>
        <end position="600"/>
    </location>
</feature>
<dbReference type="SMART" id="SM00028">
    <property type="entry name" value="TPR"/>
    <property type="match status" value="13"/>
</dbReference>
<comment type="similarity">
    <text evidence="1 9">Belongs to the Arg-specific ADP-ribosyltransferase family.</text>
</comment>
<evidence type="ECO:0000256" key="4">
    <source>
        <dbReference type="ARBA" id="ARBA00022695"/>
    </source>
</evidence>
<reference evidence="11" key="1">
    <citation type="submission" date="2021-02" db="EMBL/GenBank/DDBJ databases">
        <authorList>
            <person name="Nowell W R."/>
        </authorList>
    </citation>
    <scope>NUCLEOTIDE SEQUENCE</scope>
</reference>
<evidence type="ECO:0000313" key="14">
    <source>
        <dbReference type="Proteomes" id="UP000663870"/>
    </source>
</evidence>
<dbReference type="PANTHER" id="PTHR45641">
    <property type="entry name" value="TETRATRICOPEPTIDE REPEAT PROTEIN (AFU_ORTHOLOGUE AFUA_6G03870)"/>
    <property type="match status" value="1"/>
</dbReference>
<evidence type="ECO:0000256" key="2">
    <source>
        <dbReference type="ARBA" id="ARBA00022676"/>
    </source>
</evidence>
<feature type="repeat" description="TPR" evidence="8">
    <location>
        <begin position="441"/>
        <end position="474"/>
    </location>
</feature>
<evidence type="ECO:0000256" key="9">
    <source>
        <dbReference type="RuleBase" id="RU361228"/>
    </source>
</evidence>
<dbReference type="GO" id="GO:0016779">
    <property type="term" value="F:nucleotidyltransferase activity"/>
    <property type="evidence" value="ECO:0007669"/>
    <property type="project" value="UniProtKB-KW"/>
</dbReference>
<keyword evidence="5" id="KW-0677">Repeat</keyword>
<feature type="region of interest" description="Disordered" evidence="10">
    <location>
        <begin position="1"/>
        <end position="22"/>
    </location>
</feature>
<dbReference type="PANTHER" id="PTHR45641:SF1">
    <property type="entry name" value="AAA+ ATPASE DOMAIN-CONTAINING PROTEIN"/>
    <property type="match status" value="1"/>
</dbReference>
<dbReference type="PROSITE" id="PS50005">
    <property type="entry name" value="TPR"/>
    <property type="match status" value="7"/>
</dbReference>
<dbReference type="InterPro" id="IPR019734">
    <property type="entry name" value="TPR_rpt"/>
</dbReference>
<dbReference type="Gene3D" id="1.25.40.10">
    <property type="entry name" value="Tetratricopeptide repeat domain"/>
    <property type="match status" value="5"/>
</dbReference>
<keyword evidence="6 8" id="KW-0802">TPR repeat</keyword>
<dbReference type="SUPFAM" id="SSF56399">
    <property type="entry name" value="ADP-ribosylation"/>
    <property type="match status" value="1"/>
</dbReference>
<keyword evidence="3 9" id="KW-0808">Transferase</keyword>
<keyword evidence="4" id="KW-0548">Nucleotidyltransferase</keyword>
<dbReference type="GO" id="GO:0106274">
    <property type="term" value="F:NAD+-protein-arginine ADP-ribosyltransferase activity"/>
    <property type="evidence" value="ECO:0007669"/>
    <property type="project" value="UniProtKB-EC"/>
</dbReference>
<dbReference type="Pfam" id="PF01129">
    <property type="entry name" value="ART"/>
    <property type="match status" value="1"/>
</dbReference>
<evidence type="ECO:0000313" key="13">
    <source>
        <dbReference type="Proteomes" id="UP000663854"/>
    </source>
</evidence>
<dbReference type="EMBL" id="CAJNOL010002513">
    <property type="protein sequence ID" value="CAF1507885.1"/>
    <property type="molecule type" value="Genomic_DNA"/>
</dbReference>
<feature type="repeat" description="TPR" evidence="8">
    <location>
        <begin position="525"/>
        <end position="558"/>
    </location>
</feature>
<dbReference type="SMART" id="SM00671">
    <property type="entry name" value="SEL1"/>
    <property type="match status" value="3"/>
</dbReference>
<dbReference type="SUPFAM" id="SSF48452">
    <property type="entry name" value="TPR-like"/>
    <property type="match status" value="4"/>
</dbReference>
<evidence type="ECO:0000256" key="10">
    <source>
        <dbReference type="SAM" id="MobiDB-lite"/>
    </source>
</evidence>
<dbReference type="InterPro" id="IPR006597">
    <property type="entry name" value="Sel1-like"/>
</dbReference>
<dbReference type="InterPro" id="IPR011990">
    <property type="entry name" value="TPR-like_helical_dom_sf"/>
</dbReference>
<feature type="repeat" description="TPR" evidence="8">
    <location>
        <begin position="483"/>
        <end position="516"/>
    </location>
</feature>
<keyword evidence="9" id="KW-0521">NADP</keyword>
<keyword evidence="2 9" id="KW-0328">Glycosyltransferase</keyword>
<dbReference type="InterPro" id="IPR000768">
    <property type="entry name" value="ART"/>
</dbReference>
<dbReference type="Proteomes" id="UP000663854">
    <property type="component" value="Unassembled WGS sequence"/>
</dbReference>
<evidence type="ECO:0000313" key="12">
    <source>
        <dbReference type="EMBL" id="CAF1507885.1"/>
    </source>
</evidence>
<dbReference type="Pfam" id="PF13374">
    <property type="entry name" value="TPR_10"/>
    <property type="match status" value="2"/>
</dbReference>
<dbReference type="EC" id="2.4.2.31" evidence="9"/>
<keyword evidence="9" id="KW-0520">NAD</keyword>